<dbReference type="InterPro" id="IPR022698">
    <property type="entry name" value="OrsD"/>
</dbReference>
<dbReference type="RefSeq" id="XP_043137329.1">
    <property type="nucleotide sequence ID" value="XM_043279673.1"/>
</dbReference>
<dbReference type="Proteomes" id="UP000637239">
    <property type="component" value="Chromosome 5"/>
</dbReference>
<organism evidence="2 3">
    <name type="scientific">Aspergillus chevalieri</name>
    <name type="common">Eurotium chevalieri</name>
    <dbReference type="NCBI Taxonomy" id="182096"/>
    <lineage>
        <taxon>Eukaryota</taxon>
        <taxon>Fungi</taxon>
        <taxon>Dikarya</taxon>
        <taxon>Ascomycota</taxon>
        <taxon>Pezizomycotina</taxon>
        <taxon>Eurotiomycetes</taxon>
        <taxon>Eurotiomycetidae</taxon>
        <taxon>Eurotiales</taxon>
        <taxon>Aspergillaceae</taxon>
        <taxon>Aspergillus</taxon>
        <taxon>Aspergillus subgen. Aspergillus</taxon>
    </lineage>
</organism>
<reference evidence="2" key="1">
    <citation type="submission" date="2021-01" db="EMBL/GenBank/DDBJ databases">
        <authorList>
            <consortium name="Aspergillus chevalieri M1 genome sequencing consortium"/>
            <person name="Kazuki M."/>
            <person name="Futagami T."/>
        </authorList>
    </citation>
    <scope>NUCLEOTIDE SEQUENCE</scope>
    <source>
        <strain evidence="2">M1</strain>
    </source>
</reference>
<accession>A0A7R7VQF8</accession>
<proteinExistence type="predicted"/>
<evidence type="ECO:0000256" key="1">
    <source>
        <dbReference type="SAM" id="MobiDB-lite"/>
    </source>
</evidence>
<dbReference type="KEGG" id="ache:ACHE_50005A"/>
<gene>
    <name evidence="2" type="ORF">ACHE_50005A</name>
</gene>
<dbReference type="EMBL" id="AP024420">
    <property type="protein sequence ID" value="BCR88807.1"/>
    <property type="molecule type" value="Genomic_DNA"/>
</dbReference>
<protein>
    <submittedName>
        <fullName evidence="2">Uncharacterized protein</fullName>
    </submittedName>
</protein>
<evidence type="ECO:0000313" key="2">
    <source>
        <dbReference type="EMBL" id="BCR88807.1"/>
    </source>
</evidence>
<reference evidence="2" key="2">
    <citation type="submission" date="2021-02" db="EMBL/GenBank/DDBJ databases">
        <title>Aspergillus chevalieri M1 genome sequence.</title>
        <authorList>
            <person name="Kadooka C."/>
            <person name="Mori K."/>
            <person name="Futagami T."/>
        </authorList>
    </citation>
    <scope>NUCLEOTIDE SEQUENCE</scope>
    <source>
        <strain evidence="2">M1</strain>
    </source>
</reference>
<keyword evidence="3" id="KW-1185">Reference proteome</keyword>
<dbReference type="Pfam" id="PF12013">
    <property type="entry name" value="OrsD"/>
    <property type="match status" value="1"/>
</dbReference>
<dbReference type="AlphaFoldDB" id="A0A7R7VQF8"/>
<dbReference type="GeneID" id="66983165"/>
<feature type="region of interest" description="Disordered" evidence="1">
    <location>
        <begin position="384"/>
        <end position="432"/>
    </location>
</feature>
<evidence type="ECO:0000313" key="3">
    <source>
        <dbReference type="Proteomes" id="UP000637239"/>
    </source>
</evidence>
<name>A0A7R7VQF8_ASPCH</name>
<sequence>MENELFQKIPSLQVMICRQCKHGVRPVEVERHLKRKHQFKHQSAHQLAQAVRQWEDIEQDSAAIQIPPVVDNPLPILPCEPSGLLCQRHDPLCHYVASNMGTMRNHWRQVHQWSQQTRRGRVGQRECTQGAAELQRTTREKPGCDRQQIFPSGPGSHYIHIRFPEGHPPPPPPPADQAQRAVDAIITAWDQARTAQEQQAVIQADRITDANPWLRRTGWARYLEGVHPQDLLRLVEAPPEEPPDPIEQAIQAIWNAMGQLARRSQQTVQRCGTGICMEAARTEAGQTPYRPLQAYMDETSVQKHVQAWQQVLGFIARTQATQAGQGMQEWCGPLPVYGMTARQQRKWQMLWQLAMPTMVRPQQAPHRARARAVHMFPGAGRILEQGGNPGSYRATEGRGVSPGDQPTAGHGVSPEHVEEAEETGNAGSTEPAWMMSPMERACLEFCIELLNQRHRAHEYESPLVCAMAVLGWGETGWRDPDSYPPILSRMIKLARFMVVQKALWLDPHVGDIIQMWQAQASTVNGTPNGTPASPIAWPLASADAQLADIDEGCDSASPTRSTPTTVHDRPSFHDHVQQMVSRFMIRGTHGPMQTLLDWRTYGLKIHYNSTAPGHVAWMGADELLYKDLHFTMGEFRGFIHGLVGATRELLCELLCIADGSSSAHTPSTMPLPAIPWQGLYDDPTQGHPGWNFCMIAGPGGPWMAGGG</sequence>